<dbReference type="InterPro" id="IPR018392">
    <property type="entry name" value="LysM"/>
</dbReference>
<sequence length="189" mass="21375">MAECSSKVTLLSKADEEKTSLSSKHFPQYGTSSCCTKSKPVEENSEFYIKHLVEENESLNSIALKYGLTTSTLRRVNRLWNDNIFLCKQLLIPICNRDDLPASFNGELIAKKDLNKHMPKSKSIGRLADSTNNSNYFSNPNTPIASNCLNAKDSEDSHNITNHQDYFSKYDSSLAKIKCNIERLEKQTK</sequence>
<dbReference type="GeneID" id="20198341"/>
<protein>
    <recommendedName>
        <fullName evidence="1">LysM domain-containing protein</fullName>
    </recommendedName>
</protein>
<dbReference type="CTD" id="20198341"/>
<dbReference type="PANTHER" id="PTHR20932">
    <property type="entry name" value="LYSM AND PUTATIVE PEPTIDOGLYCAN-BINDING DOMAIN-CONTAINING PROTEIN"/>
    <property type="match status" value="1"/>
</dbReference>
<dbReference type="HOGENOM" id="CLU_1435875_0_0_1"/>
<dbReference type="PANTHER" id="PTHR20932:SF8">
    <property type="entry name" value="LD22649P"/>
    <property type="match status" value="1"/>
</dbReference>
<dbReference type="CDD" id="cd00118">
    <property type="entry name" value="LysM"/>
    <property type="match status" value="1"/>
</dbReference>
<evidence type="ECO:0000313" key="3">
    <source>
        <dbReference type="EnsemblMetazoa" id="HelroP159507"/>
    </source>
</evidence>
<dbReference type="Pfam" id="PF01476">
    <property type="entry name" value="LysM"/>
    <property type="match status" value="1"/>
</dbReference>
<dbReference type="PROSITE" id="PS51782">
    <property type="entry name" value="LYSM"/>
    <property type="match status" value="1"/>
</dbReference>
<dbReference type="OrthoDB" id="2107166at2759"/>
<reference evidence="4" key="1">
    <citation type="submission" date="2012-12" db="EMBL/GenBank/DDBJ databases">
        <authorList>
            <person name="Hellsten U."/>
            <person name="Grimwood J."/>
            <person name="Chapman J.A."/>
            <person name="Shapiro H."/>
            <person name="Aerts A."/>
            <person name="Otillar R.P."/>
            <person name="Terry A.Y."/>
            <person name="Boore J.L."/>
            <person name="Simakov O."/>
            <person name="Marletaz F."/>
            <person name="Cho S.-J."/>
            <person name="Edsinger-Gonzales E."/>
            <person name="Havlak P."/>
            <person name="Kuo D.-H."/>
            <person name="Larsson T."/>
            <person name="Lv J."/>
            <person name="Arendt D."/>
            <person name="Savage R."/>
            <person name="Osoegawa K."/>
            <person name="de Jong P."/>
            <person name="Lindberg D.R."/>
            <person name="Seaver E.C."/>
            <person name="Weisblat D.A."/>
            <person name="Putnam N.H."/>
            <person name="Grigoriev I.V."/>
            <person name="Rokhsar D.S."/>
        </authorList>
    </citation>
    <scope>NUCLEOTIDE SEQUENCE</scope>
</reference>
<dbReference type="AlphaFoldDB" id="T1EP41"/>
<accession>T1EP41</accession>
<proteinExistence type="predicted"/>
<keyword evidence="4" id="KW-1185">Reference proteome</keyword>
<name>T1EP41_HELRO</name>
<evidence type="ECO:0000313" key="2">
    <source>
        <dbReference type="EMBL" id="ESO12919.1"/>
    </source>
</evidence>
<dbReference type="EnsemblMetazoa" id="HelroT159507">
    <property type="protein sequence ID" value="HelroP159507"/>
    <property type="gene ID" value="HelroG159507"/>
</dbReference>
<dbReference type="InParanoid" id="T1EP41"/>
<gene>
    <name evidence="3" type="primary">20198341</name>
    <name evidence="2" type="ORF">HELRODRAFT_159507</name>
</gene>
<dbReference type="Gene3D" id="3.10.350.10">
    <property type="entry name" value="LysM domain"/>
    <property type="match status" value="1"/>
</dbReference>
<dbReference type="EMBL" id="AMQM01000261">
    <property type="status" value="NOT_ANNOTATED_CDS"/>
    <property type="molecule type" value="Genomic_DNA"/>
</dbReference>
<reference evidence="2 4" key="2">
    <citation type="journal article" date="2013" name="Nature">
        <title>Insights into bilaterian evolution from three spiralian genomes.</title>
        <authorList>
            <person name="Simakov O."/>
            <person name="Marletaz F."/>
            <person name="Cho S.J."/>
            <person name="Edsinger-Gonzales E."/>
            <person name="Havlak P."/>
            <person name="Hellsten U."/>
            <person name="Kuo D.H."/>
            <person name="Larsson T."/>
            <person name="Lv J."/>
            <person name="Arendt D."/>
            <person name="Savage R."/>
            <person name="Osoegawa K."/>
            <person name="de Jong P."/>
            <person name="Grimwood J."/>
            <person name="Chapman J.A."/>
            <person name="Shapiro H."/>
            <person name="Aerts A."/>
            <person name="Otillar R.P."/>
            <person name="Terry A.Y."/>
            <person name="Boore J.L."/>
            <person name="Grigoriev I.V."/>
            <person name="Lindberg D.R."/>
            <person name="Seaver E.C."/>
            <person name="Weisblat D.A."/>
            <person name="Putnam N.H."/>
            <person name="Rokhsar D.S."/>
        </authorList>
    </citation>
    <scope>NUCLEOTIDE SEQUENCE</scope>
</reference>
<dbReference type="KEGG" id="hro:HELRODRAFT_159507"/>
<organism evidence="3 4">
    <name type="scientific">Helobdella robusta</name>
    <name type="common">Californian leech</name>
    <dbReference type="NCBI Taxonomy" id="6412"/>
    <lineage>
        <taxon>Eukaryota</taxon>
        <taxon>Metazoa</taxon>
        <taxon>Spiralia</taxon>
        <taxon>Lophotrochozoa</taxon>
        <taxon>Annelida</taxon>
        <taxon>Clitellata</taxon>
        <taxon>Hirudinea</taxon>
        <taxon>Rhynchobdellida</taxon>
        <taxon>Glossiphoniidae</taxon>
        <taxon>Helobdella</taxon>
    </lineage>
</organism>
<evidence type="ECO:0000313" key="4">
    <source>
        <dbReference type="Proteomes" id="UP000015101"/>
    </source>
</evidence>
<dbReference type="SUPFAM" id="SSF54106">
    <property type="entry name" value="LysM domain"/>
    <property type="match status" value="1"/>
</dbReference>
<feature type="domain" description="LysM" evidence="1">
    <location>
        <begin position="49"/>
        <end position="92"/>
    </location>
</feature>
<reference evidence="3" key="3">
    <citation type="submission" date="2015-06" db="UniProtKB">
        <authorList>
            <consortium name="EnsemblMetazoa"/>
        </authorList>
    </citation>
    <scope>IDENTIFICATION</scope>
</reference>
<dbReference type="RefSeq" id="XP_009009639.1">
    <property type="nucleotide sequence ID" value="XM_009011391.1"/>
</dbReference>
<dbReference type="EMBL" id="KB095811">
    <property type="protein sequence ID" value="ESO12919.1"/>
    <property type="molecule type" value="Genomic_DNA"/>
</dbReference>
<dbReference type="InterPro" id="IPR045030">
    <property type="entry name" value="LYSM1-4"/>
</dbReference>
<dbReference type="Proteomes" id="UP000015101">
    <property type="component" value="Unassembled WGS sequence"/>
</dbReference>
<dbReference type="SMART" id="SM00257">
    <property type="entry name" value="LysM"/>
    <property type="match status" value="1"/>
</dbReference>
<dbReference type="InterPro" id="IPR036779">
    <property type="entry name" value="LysM_dom_sf"/>
</dbReference>
<evidence type="ECO:0000259" key="1">
    <source>
        <dbReference type="PROSITE" id="PS51782"/>
    </source>
</evidence>